<keyword evidence="3 9" id="KW-0489">Methyltransferase</keyword>
<keyword evidence="5" id="KW-0949">S-adenosyl-L-methionine</keyword>
<dbReference type="KEGG" id="jte:ASJ30_02225"/>
<dbReference type="PANTHER" id="PTHR42933:SF4">
    <property type="entry name" value="TYPE I RESTRICTION ENZYME ECOKI METHYLASE SUBUNIT"/>
    <property type="match status" value="1"/>
</dbReference>
<reference evidence="9 10" key="1">
    <citation type="submission" date="2015-11" db="EMBL/GenBank/DDBJ databases">
        <authorList>
            <person name="Zhang Y."/>
            <person name="Guo Z."/>
        </authorList>
    </citation>
    <scope>NUCLEOTIDE SEQUENCE [LARGE SCALE GENOMIC DNA]</scope>
    <source>
        <strain evidence="9 10">YFY001</strain>
    </source>
</reference>
<evidence type="ECO:0000256" key="5">
    <source>
        <dbReference type="ARBA" id="ARBA00022691"/>
    </source>
</evidence>
<evidence type="ECO:0000313" key="10">
    <source>
        <dbReference type="Proteomes" id="UP000182938"/>
    </source>
</evidence>
<accession>A0A1L3MDS3</accession>
<dbReference type="InterPro" id="IPR038333">
    <property type="entry name" value="T1MK-like_N_sf"/>
</dbReference>
<comment type="similarity">
    <text evidence="1">Belongs to the N(4)/N(6)-methyltransferase family.</text>
</comment>
<dbReference type="SUPFAM" id="SSF53335">
    <property type="entry name" value="S-adenosyl-L-methionine-dependent methyltransferases"/>
    <property type="match status" value="1"/>
</dbReference>
<dbReference type="EMBL" id="CP013290">
    <property type="protein sequence ID" value="APH00489.1"/>
    <property type="molecule type" value="Genomic_DNA"/>
</dbReference>
<evidence type="ECO:0000256" key="4">
    <source>
        <dbReference type="ARBA" id="ARBA00022679"/>
    </source>
</evidence>
<dbReference type="GO" id="GO:0009307">
    <property type="term" value="P:DNA restriction-modification system"/>
    <property type="evidence" value="ECO:0007669"/>
    <property type="project" value="UniProtKB-KW"/>
</dbReference>
<dbReference type="InterPro" id="IPR003356">
    <property type="entry name" value="DNA_methylase_A-5"/>
</dbReference>
<protein>
    <recommendedName>
        <fullName evidence="2">site-specific DNA-methyltransferase (adenine-specific)</fullName>
        <ecNumber evidence="2">2.1.1.72</ecNumber>
    </recommendedName>
</protein>
<comment type="catalytic activity">
    <reaction evidence="7">
        <text>a 2'-deoxyadenosine in DNA + S-adenosyl-L-methionine = an N(6)-methyl-2'-deoxyadenosine in DNA + S-adenosyl-L-homocysteine + H(+)</text>
        <dbReference type="Rhea" id="RHEA:15197"/>
        <dbReference type="Rhea" id="RHEA-COMP:12418"/>
        <dbReference type="Rhea" id="RHEA-COMP:12419"/>
        <dbReference type="ChEBI" id="CHEBI:15378"/>
        <dbReference type="ChEBI" id="CHEBI:57856"/>
        <dbReference type="ChEBI" id="CHEBI:59789"/>
        <dbReference type="ChEBI" id="CHEBI:90615"/>
        <dbReference type="ChEBI" id="CHEBI:90616"/>
        <dbReference type="EC" id="2.1.1.72"/>
    </reaction>
</comment>
<dbReference type="Proteomes" id="UP000182938">
    <property type="component" value="Chromosome"/>
</dbReference>
<dbReference type="REBASE" id="174190">
    <property type="entry name" value="M.JteJYFY1ORF2225P"/>
</dbReference>
<keyword evidence="10" id="KW-1185">Reference proteome</keyword>
<dbReference type="GO" id="GO:0009007">
    <property type="term" value="F:site-specific DNA-methyltransferase (adenine-specific) activity"/>
    <property type="evidence" value="ECO:0007669"/>
    <property type="project" value="UniProtKB-EC"/>
</dbReference>
<evidence type="ECO:0000259" key="8">
    <source>
        <dbReference type="Pfam" id="PF02384"/>
    </source>
</evidence>
<dbReference type="AlphaFoldDB" id="A0A1L3MDS3"/>
<dbReference type="GO" id="GO:0003677">
    <property type="term" value="F:DNA binding"/>
    <property type="evidence" value="ECO:0007669"/>
    <property type="project" value="InterPro"/>
</dbReference>
<dbReference type="Gene3D" id="1.20.1260.30">
    <property type="match status" value="1"/>
</dbReference>
<dbReference type="InterPro" id="IPR051537">
    <property type="entry name" value="DNA_Adenine_Mtase"/>
</dbReference>
<dbReference type="Pfam" id="PF02384">
    <property type="entry name" value="N6_Mtase"/>
    <property type="match status" value="1"/>
</dbReference>
<evidence type="ECO:0000256" key="6">
    <source>
        <dbReference type="ARBA" id="ARBA00022747"/>
    </source>
</evidence>
<evidence type="ECO:0000256" key="2">
    <source>
        <dbReference type="ARBA" id="ARBA00011900"/>
    </source>
</evidence>
<feature type="domain" description="DNA methylase adenine-specific" evidence="8">
    <location>
        <begin position="155"/>
        <end position="459"/>
    </location>
</feature>
<dbReference type="GO" id="GO:0008170">
    <property type="term" value="F:N-methyltransferase activity"/>
    <property type="evidence" value="ECO:0007669"/>
    <property type="project" value="InterPro"/>
</dbReference>
<evidence type="ECO:0000256" key="1">
    <source>
        <dbReference type="ARBA" id="ARBA00006594"/>
    </source>
</evidence>
<proteinExistence type="inferred from homology"/>
<evidence type="ECO:0000256" key="7">
    <source>
        <dbReference type="ARBA" id="ARBA00047942"/>
    </source>
</evidence>
<dbReference type="InterPro" id="IPR029063">
    <property type="entry name" value="SAM-dependent_MTases_sf"/>
</dbReference>
<evidence type="ECO:0000313" key="9">
    <source>
        <dbReference type="EMBL" id="APH00489.1"/>
    </source>
</evidence>
<dbReference type="PANTHER" id="PTHR42933">
    <property type="entry name" value="SLR6095 PROTEIN"/>
    <property type="match status" value="1"/>
</dbReference>
<dbReference type="EC" id="2.1.1.72" evidence="2"/>
<dbReference type="PROSITE" id="PS00092">
    <property type="entry name" value="N6_MTASE"/>
    <property type="match status" value="1"/>
</dbReference>
<gene>
    <name evidence="9" type="ORF">ASJ30_02225</name>
</gene>
<keyword evidence="6" id="KW-0680">Restriction system</keyword>
<organism evidence="9 10">
    <name type="scientific">Janibacter indicus</name>
    <dbReference type="NCBI Taxonomy" id="857417"/>
    <lineage>
        <taxon>Bacteria</taxon>
        <taxon>Bacillati</taxon>
        <taxon>Actinomycetota</taxon>
        <taxon>Actinomycetes</taxon>
        <taxon>Micrococcales</taxon>
        <taxon>Intrasporangiaceae</taxon>
        <taxon>Janibacter</taxon>
    </lineage>
</organism>
<dbReference type="GO" id="GO:0032259">
    <property type="term" value="P:methylation"/>
    <property type="evidence" value="ECO:0007669"/>
    <property type="project" value="UniProtKB-KW"/>
</dbReference>
<dbReference type="PRINTS" id="PR00507">
    <property type="entry name" value="N12N6MTFRASE"/>
</dbReference>
<keyword evidence="4 9" id="KW-0808">Transferase</keyword>
<sequence length="498" mass="56457">MTPPRTKKSSQPPTTRARLQSVIKESRNIMRKDAGLNGELDRLPQLAWLLFLRALDEVEVERQMKDPEYVPAVVGRYRWCEWTQGDLTGPALLTFVDEQLLPHLRELRGSGRAGDPKDTVAQIFQYIANRMHSGYLLADLVAQLDKIDFANADDIHTMAHLYESMLKEMRDAAGDSGEFYTPRPLVRFMTEMVDPQPGEVVLDPAMGTGGFLVEAFDHMSRQATTTRQLEAVQEGIRGTEKKSMPYLLAQMNFLLHGIDRPSVVQTNALDVTIAEMRNNGVDVVLTNPPFGGEEEKGVQGNFPSGLRTAETVWLFLQAVLARLDTKKGRCAIVVPNSVLFDQGIGARVKKALMKDYNLHTVLRLPNGVFAPYTLIPSNVLFFDRGTQQDHVWFYEHPLPEGRKNYTKTKPLAYDEFADCAAWWGGREREGRRETERAWQVPVAEIVESGYNLDLRNPNRPDDLTHRPPAELIAELIETEREMLTLLEQLEREIKDFAL</sequence>
<dbReference type="InterPro" id="IPR002052">
    <property type="entry name" value="DNA_methylase_N6_adenine_CS"/>
</dbReference>
<dbReference type="Gene3D" id="3.40.50.150">
    <property type="entry name" value="Vaccinia Virus protein VP39"/>
    <property type="match status" value="1"/>
</dbReference>
<evidence type="ECO:0000256" key="3">
    <source>
        <dbReference type="ARBA" id="ARBA00022603"/>
    </source>
</evidence>
<dbReference type="RefSeq" id="WP_072623664.1">
    <property type="nucleotide sequence ID" value="NZ_CP013290.1"/>
</dbReference>
<name>A0A1L3MDS3_9MICO</name>